<comment type="caution">
    <text evidence="1">The sequence shown here is derived from an EMBL/GenBank/DDBJ whole genome shotgun (WGS) entry which is preliminary data.</text>
</comment>
<organism evidence="1 2">
    <name type="scientific">Funneliformis mosseae</name>
    <name type="common">Endomycorrhizal fungus</name>
    <name type="synonym">Glomus mosseae</name>
    <dbReference type="NCBI Taxonomy" id="27381"/>
    <lineage>
        <taxon>Eukaryota</taxon>
        <taxon>Fungi</taxon>
        <taxon>Fungi incertae sedis</taxon>
        <taxon>Mucoromycota</taxon>
        <taxon>Glomeromycotina</taxon>
        <taxon>Glomeromycetes</taxon>
        <taxon>Glomerales</taxon>
        <taxon>Glomeraceae</taxon>
        <taxon>Funneliformis</taxon>
    </lineage>
</organism>
<gene>
    <name evidence="1" type="ORF">FMOSSE_LOCUS16396</name>
</gene>
<evidence type="ECO:0000313" key="1">
    <source>
        <dbReference type="EMBL" id="CAG8745931.1"/>
    </source>
</evidence>
<sequence length="137" mass="15306">GAVQNIHLPSNSESANDIKKYLSKRSSGASKNFYLHINPLWYETGIWYKHIMESVKVELPFGLLINHSVHKTVAQILQDANVPEDAIMGVTDHKSIQGIHAYKEVNKKQHLTAMDTLINAIEPSRSILTDSTSKNAN</sequence>
<keyword evidence="2" id="KW-1185">Reference proteome</keyword>
<proteinExistence type="predicted"/>
<dbReference type="EMBL" id="CAJVPP010022846">
    <property type="protein sequence ID" value="CAG8745931.1"/>
    <property type="molecule type" value="Genomic_DNA"/>
</dbReference>
<dbReference type="Proteomes" id="UP000789375">
    <property type="component" value="Unassembled WGS sequence"/>
</dbReference>
<name>A0A9N9NN76_FUNMO</name>
<dbReference type="AlphaFoldDB" id="A0A9N9NN76"/>
<feature type="non-terminal residue" evidence="1">
    <location>
        <position position="1"/>
    </location>
</feature>
<accession>A0A9N9NN76</accession>
<reference evidence="1" key="1">
    <citation type="submission" date="2021-06" db="EMBL/GenBank/DDBJ databases">
        <authorList>
            <person name="Kallberg Y."/>
            <person name="Tangrot J."/>
            <person name="Rosling A."/>
        </authorList>
    </citation>
    <scope>NUCLEOTIDE SEQUENCE</scope>
    <source>
        <strain evidence="1">87-6 pot B 2015</strain>
    </source>
</reference>
<protein>
    <submittedName>
        <fullName evidence="1">7651_t:CDS:1</fullName>
    </submittedName>
</protein>
<feature type="non-terminal residue" evidence="1">
    <location>
        <position position="137"/>
    </location>
</feature>
<evidence type="ECO:0000313" key="2">
    <source>
        <dbReference type="Proteomes" id="UP000789375"/>
    </source>
</evidence>